<reference evidence="9 10" key="1">
    <citation type="journal article" date="2021" name="Commun. Biol.">
        <title>The genome of Shorea leprosula (Dipterocarpaceae) highlights the ecological relevance of drought in aseasonal tropical rainforests.</title>
        <authorList>
            <person name="Ng K.K.S."/>
            <person name="Kobayashi M.J."/>
            <person name="Fawcett J.A."/>
            <person name="Hatakeyama M."/>
            <person name="Paape T."/>
            <person name="Ng C.H."/>
            <person name="Ang C.C."/>
            <person name="Tnah L.H."/>
            <person name="Lee C.T."/>
            <person name="Nishiyama T."/>
            <person name="Sese J."/>
            <person name="O'Brien M.J."/>
            <person name="Copetti D."/>
            <person name="Mohd Noor M.I."/>
            <person name="Ong R.C."/>
            <person name="Putra M."/>
            <person name="Sireger I.Z."/>
            <person name="Indrioko S."/>
            <person name="Kosugi Y."/>
            <person name="Izuno A."/>
            <person name="Isagi Y."/>
            <person name="Lee S.L."/>
            <person name="Shimizu K.K."/>
        </authorList>
    </citation>
    <scope>NUCLEOTIDE SEQUENCE [LARGE SCALE GENOMIC DNA]</scope>
    <source>
        <strain evidence="9">214</strain>
    </source>
</reference>
<comment type="similarity">
    <text evidence="2 7">Belongs to the iron/ascorbate-dependent oxidoreductase family.</text>
</comment>
<protein>
    <recommendedName>
        <fullName evidence="8">Fe2OG dioxygenase domain-containing protein</fullName>
    </recommendedName>
</protein>
<evidence type="ECO:0000256" key="2">
    <source>
        <dbReference type="ARBA" id="ARBA00008056"/>
    </source>
</evidence>
<comment type="caution">
    <text evidence="9">The sequence shown here is derived from an EMBL/GenBank/DDBJ whole genome shotgun (WGS) entry which is preliminary data.</text>
</comment>
<evidence type="ECO:0000256" key="1">
    <source>
        <dbReference type="ARBA" id="ARBA00001961"/>
    </source>
</evidence>
<feature type="domain" description="Fe2OG dioxygenase" evidence="8">
    <location>
        <begin position="205"/>
        <end position="307"/>
    </location>
</feature>
<evidence type="ECO:0000256" key="6">
    <source>
        <dbReference type="ARBA" id="ARBA00023004"/>
    </source>
</evidence>
<dbReference type="SUPFAM" id="SSF51197">
    <property type="entry name" value="Clavaminate synthase-like"/>
    <property type="match status" value="1"/>
</dbReference>
<dbReference type="InterPro" id="IPR027443">
    <property type="entry name" value="IPNS-like_sf"/>
</dbReference>
<evidence type="ECO:0000256" key="3">
    <source>
        <dbReference type="ARBA" id="ARBA00022723"/>
    </source>
</evidence>
<keyword evidence="10" id="KW-1185">Reference proteome</keyword>
<gene>
    <name evidence="9" type="ORF">SLEP1_g37845</name>
</gene>
<evidence type="ECO:0000313" key="9">
    <source>
        <dbReference type="EMBL" id="GKV28854.1"/>
    </source>
</evidence>
<name>A0AAV5KVZ7_9ROSI</name>
<evidence type="ECO:0000256" key="5">
    <source>
        <dbReference type="ARBA" id="ARBA00023002"/>
    </source>
</evidence>
<organism evidence="9 10">
    <name type="scientific">Rubroshorea leprosula</name>
    <dbReference type="NCBI Taxonomy" id="152421"/>
    <lineage>
        <taxon>Eukaryota</taxon>
        <taxon>Viridiplantae</taxon>
        <taxon>Streptophyta</taxon>
        <taxon>Embryophyta</taxon>
        <taxon>Tracheophyta</taxon>
        <taxon>Spermatophyta</taxon>
        <taxon>Magnoliopsida</taxon>
        <taxon>eudicotyledons</taxon>
        <taxon>Gunneridae</taxon>
        <taxon>Pentapetalae</taxon>
        <taxon>rosids</taxon>
        <taxon>malvids</taxon>
        <taxon>Malvales</taxon>
        <taxon>Dipterocarpaceae</taxon>
        <taxon>Rubroshorea</taxon>
    </lineage>
</organism>
<dbReference type="PANTHER" id="PTHR47991">
    <property type="entry name" value="OXOGLUTARATE/IRON-DEPENDENT DIOXYGENASE"/>
    <property type="match status" value="1"/>
</dbReference>
<dbReference type="AlphaFoldDB" id="A0AAV5KVZ7"/>
<dbReference type="GO" id="GO:0051213">
    <property type="term" value="F:dioxygenase activity"/>
    <property type="evidence" value="ECO:0007669"/>
    <property type="project" value="UniProtKB-KW"/>
</dbReference>
<comment type="cofactor">
    <cofactor evidence="1">
        <name>L-ascorbate</name>
        <dbReference type="ChEBI" id="CHEBI:38290"/>
    </cofactor>
</comment>
<keyword evidence="6 7" id="KW-0408">Iron</keyword>
<keyword evidence="3 7" id="KW-0479">Metal-binding</keyword>
<accession>A0AAV5KVZ7</accession>
<dbReference type="InterPro" id="IPR026992">
    <property type="entry name" value="DIOX_N"/>
</dbReference>
<dbReference type="GO" id="GO:0009805">
    <property type="term" value="P:coumarin biosynthetic process"/>
    <property type="evidence" value="ECO:0007669"/>
    <property type="project" value="UniProtKB-ARBA"/>
</dbReference>
<dbReference type="EMBL" id="BPVZ01000080">
    <property type="protein sequence ID" value="GKV28854.1"/>
    <property type="molecule type" value="Genomic_DNA"/>
</dbReference>
<dbReference type="InterPro" id="IPR050295">
    <property type="entry name" value="Plant_2OG-oxidoreductases"/>
</dbReference>
<dbReference type="InterPro" id="IPR005123">
    <property type="entry name" value="Oxoglu/Fe-dep_dioxygenase_dom"/>
</dbReference>
<dbReference type="Gene3D" id="2.60.120.330">
    <property type="entry name" value="B-lactam Antibiotic, Isopenicillin N Synthase, Chain"/>
    <property type="match status" value="1"/>
</dbReference>
<evidence type="ECO:0000256" key="4">
    <source>
        <dbReference type="ARBA" id="ARBA00022964"/>
    </source>
</evidence>
<proteinExistence type="inferred from homology"/>
<dbReference type="GO" id="GO:0046872">
    <property type="term" value="F:metal ion binding"/>
    <property type="evidence" value="ECO:0007669"/>
    <property type="project" value="UniProtKB-KW"/>
</dbReference>
<dbReference type="FunFam" id="2.60.120.330:FF:000023">
    <property type="entry name" value="Feruloyl CoA ortho-hydroxylase 1"/>
    <property type="match status" value="1"/>
</dbReference>
<dbReference type="InterPro" id="IPR044861">
    <property type="entry name" value="IPNS-like_FE2OG_OXY"/>
</dbReference>
<evidence type="ECO:0000256" key="7">
    <source>
        <dbReference type="RuleBase" id="RU003682"/>
    </source>
</evidence>
<dbReference type="Pfam" id="PF14226">
    <property type="entry name" value="DIOX_N"/>
    <property type="match status" value="1"/>
</dbReference>
<evidence type="ECO:0000259" key="8">
    <source>
        <dbReference type="PROSITE" id="PS51471"/>
    </source>
</evidence>
<evidence type="ECO:0000313" key="10">
    <source>
        <dbReference type="Proteomes" id="UP001054252"/>
    </source>
</evidence>
<dbReference type="Pfam" id="PF03171">
    <property type="entry name" value="2OG-FeII_Oxy"/>
    <property type="match status" value="1"/>
</dbReference>
<keyword evidence="4" id="KW-0223">Dioxygenase</keyword>
<dbReference type="Proteomes" id="UP001054252">
    <property type="component" value="Unassembled WGS sequence"/>
</dbReference>
<keyword evidence="5 7" id="KW-0560">Oxidoreductase</keyword>
<sequence>MSSQMAPPVDIFDFVVNKGNGVKGLADSGIQSLPDHYILPPEERLDPTKIVTEDSIPIIDVSDWNDPKVTESICKAACKWGFFQIVNHGLTLEDLDKIKDAGHRFFGLPNQERAKYWKGKSPANTVSLSTSFSPHAEAVLEWKDFLSFRYVSGDPEASALWPPVCKFQVLEYMEKAKIVIKRLLEALLKGLNVKEIDQAREYVLMGSPIINFNYYPRCPSPELAAGVGPHSDISTITVLLQDDNGGLYVRETEGDCWIHVPPVNGALVVNIGDILQILSNDRYKSIEHRAVANGNKNRISVPIFVNPAPDAVIGPLPEVLEDGEKPIYREIVFSDYFKYFFSKGHEGKKTMDCARI</sequence>
<dbReference type="PROSITE" id="PS51471">
    <property type="entry name" value="FE2OG_OXY"/>
    <property type="match status" value="1"/>
</dbReference>